<dbReference type="Proteomes" id="UP001249851">
    <property type="component" value="Unassembled WGS sequence"/>
</dbReference>
<proteinExistence type="predicted"/>
<evidence type="ECO:0000313" key="2">
    <source>
        <dbReference type="Proteomes" id="UP001249851"/>
    </source>
</evidence>
<sequence length="93" mass="9816">METSSSHDLSIDSVEVFEDSFASSLSSQFSHSTLIKGTIHGKPEIVAVANTFEVFDESVTSDTLIGSSNVSVEVFAETMSSDHEGSGVVKAIT</sequence>
<organism evidence="1 2">
    <name type="scientific">Acropora cervicornis</name>
    <name type="common">Staghorn coral</name>
    <dbReference type="NCBI Taxonomy" id="6130"/>
    <lineage>
        <taxon>Eukaryota</taxon>
        <taxon>Metazoa</taxon>
        <taxon>Cnidaria</taxon>
        <taxon>Anthozoa</taxon>
        <taxon>Hexacorallia</taxon>
        <taxon>Scleractinia</taxon>
        <taxon>Astrocoeniina</taxon>
        <taxon>Acroporidae</taxon>
        <taxon>Acropora</taxon>
    </lineage>
</organism>
<dbReference type="EMBL" id="JARQWQ010000052">
    <property type="protein sequence ID" value="KAK2557071.1"/>
    <property type="molecule type" value="Genomic_DNA"/>
</dbReference>
<reference evidence="1" key="1">
    <citation type="journal article" date="2023" name="G3 (Bethesda)">
        <title>Whole genome assembly and annotation of the endangered Caribbean coral Acropora cervicornis.</title>
        <authorList>
            <person name="Selwyn J.D."/>
            <person name="Vollmer S.V."/>
        </authorList>
    </citation>
    <scope>NUCLEOTIDE SEQUENCE</scope>
    <source>
        <strain evidence="1">K2</strain>
    </source>
</reference>
<protein>
    <submittedName>
        <fullName evidence="1">Uncharacterized protein</fullName>
    </submittedName>
</protein>
<comment type="caution">
    <text evidence="1">The sequence shown here is derived from an EMBL/GenBank/DDBJ whole genome shotgun (WGS) entry which is preliminary data.</text>
</comment>
<dbReference type="AlphaFoldDB" id="A0AAD9V0V4"/>
<name>A0AAD9V0V4_ACRCE</name>
<gene>
    <name evidence="1" type="ORF">P5673_020946</name>
</gene>
<evidence type="ECO:0000313" key="1">
    <source>
        <dbReference type="EMBL" id="KAK2557071.1"/>
    </source>
</evidence>
<reference evidence="1" key="2">
    <citation type="journal article" date="2023" name="Science">
        <title>Genomic signatures of disease resistance in endangered staghorn corals.</title>
        <authorList>
            <person name="Vollmer S.V."/>
            <person name="Selwyn J.D."/>
            <person name="Despard B.A."/>
            <person name="Roesel C.L."/>
        </authorList>
    </citation>
    <scope>NUCLEOTIDE SEQUENCE</scope>
    <source>
        <strain evidence="1">K2</strain>
    </source>
</reference>
<keyword evidence="2" id="KW-1185">Reference proteome</keyword>
<accession>A0AAD9V0V4</accession>